<dbReference type="Gene3D" id="3.40.50.150">
    <property type="entry name" value="Vaccinia Virus protein VP39"/>
    <property type="match status" value="1"/>
</dbReference>
<reference evidence="5" key="2">
    <citation type="journal article" date="2014" name="ISME J.">
        <title>Microbial stratification in low pH oxic and suboxic macroscopic growths along an acid mine drainage.</title>
        <authorList>
            <person name="Mendez-Garcia C."/>
            <person name="Mesa V."/>
            <person name="Sprenger R.R."/>
            <person name="Richter M."/>
            <person name="Diez M.S."/>
            <person name="Solano J."/>
            <person name="Bargiela R."/>
            <person name="Golyshina O.V."/>
            <person name="Manteca A."/>
            <person name="Ramos J.L."/>
            <person name="Gallego J.R."/>
            <person name="Llorente I."/>
            <person name="Martins Dos Santos V.A."/>
            <person name="Jensen O.N."/>
            <person name="Pelaez A.I."/>
            <person name="Sanchez J."/>
            <person name="Ferrer M."/>
        </authorList>
    </citation>
    <scope>NUCLEOTIDE SEQUENCE</scope>
</reference>
<proteinExistence type="inferred from homology"/>
<dbReference type="Gene3D" id="1.10.150.170">
    <property type="entry name" value="Putative methyltransferase TM0872, insert domain"/>
    <property type="match status" value="1"/>
</dbReference>
<name>T0YL85_9ZZZZ</name>
<evidence type="ECO:0000256" key="1">
    <source>
        <dbReference type="ARBA" id="ARBA00010396"/>
    </source>
</evidence>
<protein>
    <submittedName>
        <fullName evidence="5">Bacterial methyltransferase</fullName>
        <ecNumber evidence="5">2.1.1.-</ecNumber>
    </submittedName>
</protein>
<dbReference type="PANTHER" id="PTHR11265:SF0">
    <property type="entry name" value="12S RRNA N4-METHYLCYTIDINE METHYLTRANSFERASE"/>
    <property type="match status" value="1"/>
</dbReference>
<dbReference type="GO" id="GO:0070475">
    <property type="term" value="P:rRNA base methylation"/>
    <property type="evidence" value="ECO:0007669"/>
    <property type="project" value="TreeGrafter"/>
</dbReference>
<comment type="caution">
    <text evidence="5">The sequence shown here is derived from an EMBL/GenBank/DDBJ whole genome shotgun (WGS) entry which is preliminary data.</text>
</comment>
<gene>
    <name evidence="5" type="ORF">B1B_17370</name>
</gene>
<keyword evidence="2 5" id="KW-0489">Methyltransferase</keyword>
<comment type="similarity">
    <text evidence="1">Belongs to the methyltransferase superfamily. RsmH family.</text>
</comment>
<evidence type="ECO:0000256" key="2">
    <source>
        <dbReference type="ARBA" id="ARBA00022603"/>
    </source>
</evidence>
<reference evidence="5" key="1">
    <citation type="submission" date="2013-08" db="EMBL/GenBank/DDBJ databases">
        <authorList>
            <person name="Mendez C."/>
            <person name="Richter M."/>
            <person name="Ferrer M."/>
            <person name="Sanchez J."/>
        </authorList>
    </citation>
    <scope>NUCLEOTIDE SEQUENCE</scope>
</reference>
<dbReference type="InterPro" id="IPR002903">
    <property type="entry name" value="RsmH"/>
</dbReference>
<dbReference type="EC" id="2.1.1.-" evidence="5"/>
<dbReference type="AlphaFoldDB" id="T0YL85"/>
<dbReference type="SUPFAM" id="SSF81799">
    <property type="entry name" value="Putative methyltransferase TM0872, insert domain"/>
    <property type="match status" value="1"/>
</dbReference>
<organism evidence="5">
    <name type="scientific">mine drainage metagenome</name>
    <dbReference type="NCBI Taxonomy" id="410659"/>
    <lineage>
        <taxon>unclassified sequences</taxon>
        <taxon>metagenomes</taxon>
        <taxon>ecological metagenomes</taxon>
    </lineage>
</organism>
<dbReference type="NCBIfam" id="TIGR00006">
    <property type="entry name" value="16S rRNA (cytosine(1402)-N(4))-methyltransferase RsmH"/>
    <property type="match status" value="1"/>
</dbReference>
<keyword evidence="3 5" id="KW-0808">Transferase</keyword>
<evidence type="ECO:0000256" key="3">
    <source>
        <dbReference type="ARBA" id="ARBA00022679"/>
    </source>
</evidence>
<dbReference type="PANTHER" id="PTHR11265">
    <property type="entry name" value="S-ADENOSYL-METHYLTRANSFERASE MRAW"/>
    <property type="match status" value="1"/>
</dbReference>
<sequence length="226" mass="24222">SLLQRILPGGRVLALDRDPVAVALAQSRFAAAGGAFTARVGRFSELVAIAAEEAVEADLVVMDLGISSMQLDDPARGFSFQREGPLDMRLDPTSGGMTAADIVATYDLDQLAALIADFSQERHSRAIARAIVDQRRGEAITSTTQLARICAGAIPRRLWPPRIHPATRTFLALRIAVNQELDELSSGIAAAIHILRPGGRLGIISFHSLEDTIAKRSLHNLALVCV</sequence>
<accession>T0YL85</accession>
<feature type="non-terminal residue" evidence="5">
    <location>
        <position position="1"/>
    </location>
</feature>
<evidence type="ECO:0000256" key="4">
    <source>
        <dbReference type="ARBA" id="ARBA00022691"/>
    </source>
</evidence>
<dbReference type="Pfam" id="PF01795">
    <property type="entry name" value="Methyltransf_5"/>
    <property type="match status" value="1"/>
</dbReference>
<keyword evidence="4" id="KW-0949">S-adenosyl-L-methionine</keyword>
<dbReference type="GO" id="GO:0071424">
    <property type="term" value="F:rRNA (cytosine-N4-)-methyltransferase activity"/>
    <property type="evidence" value="ECO:0007669"/>
    <property type="project" value="TreeGrafter"/>
</dbReference>
<evidence type="ECO:0000313" key="5">
    <source>
        <dbReference type="EMBL" id="EQD33883.1"/>
    </source>
</evidence>
<dbReference type="GO" id="GO:0005737">
    <property type="term" value="C:cytoplasm"/>
    <property type="evidence" value="ECO:0007669"/>
    <property type="project" value="TreeGrafter"/>
</dbReference>
<dbReference type="InterPro" id="IPR023397">
    <property type="entry name" value="SAM-dep_MeTrfase_MraW_recog"/>
</dbReference>
<dbReference type="SUPFAM" id="SSF53335">
    <property type="entry name" value="S-adenosyl-L-methionine-dependent methyltransferases"/>
    <property type="match status" value="1"/>
</dbReference>
<dbReference type="InterPro" id="IPR029063">
    <property type="entry name" value="SAM-dependent_MTases_sf"/>
</dbReference>
<feature type="non-terminal residue" evidence="5">
    <location>
        <position position="226"/>
    </location>
</feature>
<dbReference type="EMBL" id="AUZY01011595">
    <property type="protein sequence ID" value="EQD33883.1"/>
    <property type="molecule type" value="Genomic_DNA"/>
</dbReference>